<sequence>MDSISLYSFSSFGWLALQSIPLALWPTFVISLLTPDFRHASAVDQHLARSLGFSQLTIGVLLVVLTGSLPLTSLVETPSGNITPFSNAAILVSTLYHGAYAFSTYVQYNSTGQMGYLVGAVGYSIFGSFGLWCLMFGGDKGHISKRTGADKRTSGFPFKNAEADKRRPKEL</sequence>
<dbReference type="Proteomes" id="UP001244011">
    <property type="component" value="Unassembled WGS sequence"/>
</dbReference>
<protein>
    <submittedName>
        <fullName evidence="3">Uncharacterized protein</fullName>
    </submittedName>
</protein>
<dbReference type="PANTHER" id="PTHR39605">
    <property type="entry name" value="MAJOR FACILITATOR SUPERFAMILY (MFS) PROFILE DOMAIN-CONTAINING PROTEIN"/>
    <property type="match status" value="1"/>
</dbReference>
<feature type="transmembrane region" description="Helical" evidence="2">
    <location>
        <begin position="12"/>
        <end position="33"/>
    </location>
</feature>
<dbReference type="GeneID" id="85307192"/>
<keyword evidence="4" id="KW-1185">Reference proteome</keyword>
<feature type="transmembrane region" description="Helical" evidence="2">
    <location>
        <begin position="53"/>
        <end position="75"/>
    </location>
</feature>
<dbReference type="PANTHER" id="PTHR39605:SF1">
    <property type="entry name" value="MAJOR FACILITATOR SUPERFAMILY (MFS) PROFILE DOMAIN-CONTAINING PROTEIN"/>
    <property type="match status" value="1"/>
</dbReference>
<reference evidence="3" key="1">
    <citation type="submission" date="2023-06" db="EMBL/GenBank/DDBJ databases">
        <title>Genome-scale phylogeny and comparative genomics of the fungal order Sordariales.</title>
        <authorList>
            <consortium name="Lawrence Berkeley National Laboratory"/>
            <person name="Hensen N."/>
            <person name="Bonometti L."/>
            <person name="Westerberg I."/>
            <person name="Brannstrom I.O."/>
            <person name="Guillou S."/>
            <person name="Cros-Aarteil S."/>
            <person name="Calhoun S."/>
            <person name="Haridas S."/>
            <person name="Kuo A."/>
            <person name="Mondo S."/>
            <person name="Pangilinan J."/>
            <person name="Riley R."/>
            <person name="Labutti K."/>
            <person name="Andreopoulos B."/>
            <person name="Lipzen A."/>
            <person name="Chen C."/>
            <person name="Yanf M."/>
            <person name="Daum C."/>
            <person name="Ng V."/>
            <person name="Clum A."/>
            <person name="Steindorff A."/>
            <person name="Ohm R."/>
            <person name="Martin F."/>
            <person name="Silar P."/>
            <person name="Natvig D."/>
            <person name="Lalanne C."/>
            <person name="Gautier V."/>
            <person name="Ament-Velasquez S.L."/>
            <person name="Kruys A."/>
            <person name="Hutchinson M.I."/>
            <person name="Powell A.J."/>
            <person name="Barry K."/>
            <person name="Miller A.N."/>
            <person name="Grigoriev I.V."/>
            <person name="Debuchy R."/>
            <person name="Gladieux P."/>
            <person name="Thoren M.H."/>
            <person name="Johannesson H."/>
        </authorList>
    </citation>
    <scope>NUCLEOTIDE SEQUENCE</scope>
    <source>
        <strain evidence="3">8032-3</strain>
    </source>
</reference>
<evidence type="ECO:0000256" key="2">
    <source>
        <dbReference type="SAM" id="Phobius"/>
    </source>
</evidence>
<feature type="transmembrane region" description="Helical" evidence="2">
    <location>
        <begin position="114"/>
        <end position="136"/>
    </location>
</feature>
<name>A0AAJ0C3E6_9PEZI</name>
<dbReference type="AlphaFoldDB" id="A0AAJ0C3E6"/>
<accession>A0AAJ0C3E6</accession>
<proteinExistence type="predicted"/>
<evidence type="ECO:0000313" key="4">
    <source>
        <dbReference type="Proteomes" id="UP001244011"/>
    </source>
</evidence>
<evidence type="ECO:0000256" key="1">
    <source>
        <dbReference type="SAM" id="MobiDB-lite"/>
    </source>
</evidence>
<organism evidence="3 4">
    <name type="scientific">Phialemonium atrogriseum</name>
    <dbReference type="NCBI Taxonomy" id="1093897"/>
    <lineage>
        <taxon>Eukaryota</taxon>
        <taxon>Fungi</taxon>
        <taxon>Dikarya</taxon>
        <taxon>Ascomycota</taxon>
        <taxon>Pezizomycotina</taxon>
        <taxon>Sordariomycetes</taxon>
        <taxon>Sordariomycetidae</taxon>
        <taxon>Cephalothecales</taxon>
        <taxon>Cephalothecaceae</taxon>
        <taxon>Phialemonium</taxon>
    </lineage>
</organism>
<gene>
    <name evidence="3" type="ORF">QBC33DRAFT_373812</name>
</gene>
<feature type="compositionally biased region" description="Basic and acidic residues" evidence="1">
    <location>
        <begin position="161"/>
        <end position="171"/>
    </location>
</feature>
<keyword evidence="2" id="KW-0812">Transmembrane</keyword>
<dbReference type="RefSeq" id="XP_060284576.1">
    <property type="nucleotide sequence ID" value="XM_060424005.1"/>
</dbReference>
<evidence type="ECO:0000313" key="3">
    <source>
        <dbReference type="EMBL" id="KAK1768363.1"/>
    </source>
</evidence>
<feature type="region of interest" description="Disordered" evidence="1">
    <location>
        <begin position="147"/>
        <end position="171"/>
    </location>
</feature>
<dbReference type="EMBL" id="MU839005">
    <property type="protein sequence ID" value="KAK1768363.1"/>
    <property type="molecule type" value="Genomic_DNA"/>
</dbReference>
<comment type="caution">
    <text evidence="3">The sequence shown here is derived from an EMBL/GenBank/DDBJ whole genome shotgun (WGS) entry which is preliminary data.</text>
</comment>
<keyword evidence="2" id="KW-0472">Membrane</keyword>
<feature type="transmembrane region" description="Helical" evidence="2">
    <location>
        <begin position="87"/>
        <end position="108"/>
    </location>
</feature>
<keyword evidence="2" id="KW-1133">Transmembrane helix</keyword>